<proteinExistence type="predicted"/>
<organism evidence="1 2">
    <name type="scientific">Vermiconidia calcicola</name>
    <dbReference type="NCBI Taxonomy" id="1690605"/>
    <lineage>
        <taxon>Eukaryota</taxon>
        <taxon>Fungi</taxon>
        <taxon>Dikarya</taxon>
        <taxon>Ascomycota</taxon>
        <taxon>Pezizomycotina</taxon>
        <taxon>Dothideomycetes</taxon>
        <taxon>Dothideomycetidae</taxon>
        <taxon>Mycosphaerellales</taxon>
        <taxon>Extremaceae</taxon>
        <taxon>Vermiconidia</taxon>
    </lineage>
</organism>
<comment type="caution">
    <text evidence="1">The sequence shown here is derived from an EMBL/GenBank/DDBJ whole genome shotgun (WGS) entry which is preliminary data.</text>
</comment>
<dbReference type="EMBL" id="JAUTXU010000260">
    <property type="protein sequence ID" value="KAK3691629.1"/>
    <property type="molecule type" value="Genomic_DNA"/>
</dbReference>
<dbReference type="Proteomes" id="UP001281147">
    <property type="component" value="Unassembled WGS sequence"/>
</dbReference>
<gene>
    <name evidence="1" type="ORF">LTR37_018508</name>
</gene>
<evidence type="ECO:0000313" key="2">
    <source>
        <dbReference type="Proteomes" id="UP001281147"/>
    </source>
</evidence>
<keyword evidence="2" id="KW-1185">Reference proteome</keyword>
<name>A0ACC3MGU5_9PEZI</name>
<accession>A0ACC3MGU5</accession>
<reference evidence="1" key="1">
    <citation type="submission" date="2023-07" db="EMBL/GenBank/DDBJ databases">
        <title>Black Yeasts Isolated from many extreme environments.</title>
        <authorList>
            <person name="Coleine C."/>
            <person name="Stajich J.E."/>
            <person name="Selbmann L."/>
        </authorList>
    </citation>
    <scope>NUCLEOTIDE SEQUENCE</scope>
    <source>
        <strain evidence="1">CCFEE 5714</strain>
    </source>
</reference>
<sequence>MHPFGEDPTNPKHRCLDQRLVQQLRSVKVWPEASSKDSDISLLMERFGRLLHMPGHVAPSQEFTSQVRSGTYLEWVDGVAEVEYVQKAAKRDALVQPRRAESQSGRSEEGLLTNDDREVDNMSFMSRDEPFDKEDKEYLPSSSFETSAESSDAADLMEDRSGRGLGRLSWSSEAPHARP</sequence>
<evidence type="ECO:0000313" key="1">
    <source>
        <dbReference type="EMBL" id="KAK3691629.1"/>
    </source>
</evidence>
<protein>
    <submittedName>
        <fullName evidence="1">Uncharacterized protein</fullName>
    </submittedName>
</protein>